<dbReference type="PANTHER" id="PTHR43726:SF1">
    <property type="entry name" value="BIOTIN SYNTHASE"/>
    <property type="match status" value="1"/>
</dbReference>
<reference evidence="6" key="1">
    <citation type="journal article" date="2020" name="bioRxiv">
        <title>A rank-normalized archaeal taxonomy based on genome phylogeny resolves widespread incomplete and uneven classifications.</title>
        <authorList>
            <person name="Rinke C."/>
            <person name="Chuvochina M."/>
            <person name="Mussig A.J."/>
            <person name="Chaumeil P.-A."/>
            <person name="Waite D.W."/>
            <person name="Whitman W.B."/>
            <person name="Parks D.H."/>
            <person name="Hugenholtz P."/>
        </authorList>
    </citation>
    <scope>NUCLEOTIDE SEQUENCE</scope>
    <source>
        <strain evidence="6">UBA12518</strain>
    </source>
</reference>
<dbReference type="SUPFAM" id="SSF102114">
    <property type="entry name" value="Radical SAM enzymes"/>
    <property type="match status" value="1"/>
</dbReference>
<dbReference type="AlphaFoldDB" id="A0A832RW81"/>
<dbReference type="Gene3D" id="3.20.20.70">
    <property type="entry name" value="Aldolase class I"/>
    <property type="match status" value="1"/>
</dbReference>
<comment type="caution">
    <text evidence="6">The sequence shown here is derived from an EMBL/GenBank/DDBJ whole genome shotgun (WGS) entry which is preliminary data.</text>
</comment>
<keyword evidence="3" id="KW-0408">Iron</keyword>
<dbReference type="InterPro" id="IPR006638">
    <property type="entry name" value="Elp3/MiaA/NifB-like_rSAM"/>
</dbReference>
<dbReference type="SMART" id="SM00729">
    <property type="entry name" value="Elp3"/>
    <property type="match status" value="1"/>
</dbReference>
<dbReference type="EMBL" id="DUIH01000009">
    <property type="protein sequence ID" value="HIH69398.1"/>
    <property type="molecule type" value="Genomic_DNA"/>
</dbReference>
<evidence type="ECO:0000256" key="3">
    <source>
        <dbReference type="ARBA" id="ARBA00023004"/>
    </source>
</evidence>
<dbReference type="PROSITE" id="PS51918">
    <property type="entry name" value="RADICAL_SAM"/>
    <property type="match status" value="1"/>
</dbReference>
<dbReference type="InterPro" id="IPR058240">
    <property type="entry name" value="rSAM_sf"/>
</dbReference>
<feature type="domain" description="Radical SAM core" evidence="5">
    <location>
        <begin position="92"/>
        <end position="305"/>
    </location>
</feature>
<dbReference type="GO" id="GO:0016740">
    <property type="term" value="F:transferase activity"/>
    <property type="evidence" value="ECO:0007669"/>
    <property type="project" value="TreeGrafter"/>
</dbReference>
<organism evidence="6 7">
    <name type="scientific">Methermicoccus shengliensis</name>
    <dbReference type="NCBI Taxonomy" id="660064"/>
    <lineage>
        <taxon>Archaea</taxon>
        <taxon>Methanobacteriati</taxon>
        <taxon>Methanobacteriota</taxon>
        <taxon>Stenosarchaea group</taxon>
        <taxon>Methanomicrobia</taxon>
        <taxon>Methanosarcinales</taxon>
        <taxon>Methermicoccaceae</taxon>
        <taxon>Methermicoccus</taxon>
    </lineage>
</organism>
<name>A0A832RW81_9EURY</name>
<dbReference type="CDD" id="cd01335">
    <property type="entry name" value="Radical_SAM"/>
    <property type="match status" value="1"/>
</dbReference>
<gene>
    <name evidence="6" type="ORF">HA299_02070</name>
</gene>
<dbReference type="GO" id="GO:0046872">
    <property type="term" value="F:metal ion binding"/>
    <property type="evidence" value="ECO:0007669"/>
    <property type="project" value="UniProtKB-KW"/>
</dbReference>
<evidence type="ECO:0000256" key="1">
    <source>
        <dbReference type="ARBA" id="ARBA00022691"/>
    </source>
</evidence>
<evidence type="ECO:0000256" key="2">
    <source>
        <dbReference type="ARBA" id="ARBA00022723"/>
    </source>
</evidence>
<keyword evidence="2" id="KW-0479">Metal-binding</keyword>
<evidence type="ECO:0000313" key="6">
    <source>
        <dbReference type="EMBL" id="HIH69398.1"/>
    </source>
</evidence>
<protein>
    <submittedName>
        <fullName evidence="6">Radical SAM protein</fullName>
    </submittedName>
</protein>
<proteinExistence type="predicted"/>
<dbReference type="Pfam" id="PF04055">
    <property type="entry name" value="Radical_SAM"/>
    <property type="match status" value="1"/>
</dbReference>
<dbReference type="GO" id="GO:0051536">
    <property type="term" value="F:iron-sulfur cluster binding"/>
    <property type="evidence" value="ECO:0007669"/>
    <property type="project" value="UniProtKB-KW"/>
</dbReference>
<dbReference type="InterPro" id="IPR007197">
    <property type="entry name" value="rSAM"/>
</dbReference>
<evidence type="ECO:0000256" key="4">
    <source>
        <dbReference type="ARBA" id="ARBA00023014"/>
    </source>
</evidence>
<sequence>MHTPELDAEIKAYLLSIGRCRIDRSLLGEESTVPTAGPGAGGESFFITWRGHRVRLSIADDAPLEAVPRGDEIAIIHEGKEIIRGRLDRIFSHCPKQAYITITESCIMDCKFCPVPKLGGKRKSLEEITAIIEEGLKRAPLSAIALTSGIAHSKEEEVELACNIVRELKRRYHVPIGVSVYPVPGASRRLKEAGADEVKYNVETMDRELFSRLCVGCDLDEVLGELKEAVKVFGRNRVFSNFIIGLGESDETVLNGVEELARMGVIPILRPYSPHPLRKGEIEAERPSKERLLYLARELRRILERYGLDTRAARTMCLACGGCDLVPMWDV</sequence>
<keyword evidence="4" id="KW-0411">Iron-sulfur</keyword>
<dbReference type="PANTHER" id="PTHR43726">
    <property type="entry name" value="3-METHYLORNITHINE SYNTHASE"/>
    <property type="match status" value="1"/>
</dbReference>
<evidence type="ECO:0000259" key="5">
    <source>
        <dbReference type="PROSITE" id="PS51918"/>
    </source>
</evidence>
<dbReference type="InterPro" id="IPR034422">
    <property type="entry name" value="HydE/PylB-like"/>
</dbReference>
<accession>A0A832RW81</accession>
<dbReference type="Proteomes" id="UP000600363">
    <property type="component" value="Unassembled WGS sequence"/>
</dbReference>
<keyword evidence="1" id="KW-0949">S-adenosyl-L-methionine</keyword>
<dbReference type="InterPro" id="IPR013785">
    <property type="entry name" value="Aldolase_TIM"/>
</dbReference>
<dbReference type="SFLD" id="SFLDS00029">
    <property type="entry name" value="Radical_SAM"/>
    <property type="match status" value="1"/>
</dbReference>
<evidence type="ECO:0000313" key="7">
    <source>
        <dbReference type="Proteomes" id="UP000600363"/>
    </source>
</evidence>